<feature type="region of interest" description="Disordered" evidence="1">
    <location>
        <begin position="178"/>
        <end position="224"/>
    </location>
</feature>
<name>A0AAN7RXB2_MYCAM</name>
<dbReference type="EMBL" id="JAUNZN010000006">
    <property type="protein sequence ID" value="KAK4820487.1"/>
    <property type="molecule type" value="Genomic_DNA"/>
</dbReference>
<dbReference type="Proteomes" id="UP001333110">
    <property type="component" value="Unassembled WGS sequence"/>
</dbReference>
<proteinExistence type="predicted"/>
<feature type="region of interest" description="Disordered" evidence="1">
    <location>
        <begin position="63"/>
        <end position="83"/>
    </location>
</feature>
<comment type="caution">
    <text evidence="2">The sequence shown here is derived from an EMBL/GenBank/DDBJ whole genome shotgun (WGS) entry which is preliminary data.</text>
</comment>
<evidence type="ECO:0000313" key="2">
    <source>
        <dbReference type="EMBL" id="KAK4820487.1"/>
    </source>
</evidence>
<gene>
    <name evidence="2" type="ORF">QYF61_027948</name>
</gene>
<sequence length="516" mass="57803">MCTKQHSGQYSPTSQYRNTSQSLTRNSLESEFRGAGGVLVLLHSDLSVWRGAVALPRSRTGHPALPAAAEEQPHSSPRRLRPHTRCQSRTLHARPPILGLSGLILLHSSVSDTRRQFLDYLPGLPCVNPHILGWENKEILRKLDKLIIFTAEISFTNRRSQKKPQTTILVIKLLRSDNRSPPAPEAVPPTQSGATAAPPPASRPAAASTHVARDTHRWQSRTTELHHTPALNKRVRTVSLLQRRYPGLHQAKHCQQVEGGDPSPLLSTGEATPGGPCPQLRLSSTRETRTYWRESNKGPQGRWRHEKASLLRGKAERAGTVQPGEEQAQGDPINVHKRLQGGCKEDGARLFPVVPRDRTRGDGHKLTHRRFPLNIGKHFATVRATERWHRLPREVVVSILGVSDVLWLDNASTSADRSVASQLGLDQRNRDIWHSNRSGGRHTRHTCTGHNRRHVLNSRDHGMGRTRHSRHLTASTHLMLSHRFLLHNPCMSNALLHHTSWLRNGSLTSLRLATRH</sequence>
<evidence type="ECO:0000256" key="1">
    <source>
        <dbReference type="SAM" id="MobiDB-lite"/>
    </source>
</evidence>
<accession>A0AAN7RXB2</accession>
<feature type="region of interest" description="Disordered" evidence="1">
    <location>
        <begin position="252"/>
        <end position="277"/>
    </location>
</feature>
<feature type="compositionally biased region" description="Basic and acidic residues" evidence="1">
    <location>
        <begin position="211"/>
        <end position="224"/>
    </location>
</feature>
<protein>
    <submittedName>
        <fullName evidence="2">Uncharacterized protein</fullName>
    </submittedName>
</protein>
<feature type="region of interest" description="Disordered" evidence="1">
    <location>
        <begin position="1"/>
        <end position="22"/>
    </location>
</feature>
<organism evidence="2 3">
    <name type="scientific">Mycteria americana</name>
    <name type="common">Wood stork</name>
    <dbReference type="NCBI Taxonomy" id="33587"/>
    <lineage>
        <taxon>Eukaryota</taxon>
        <taxon>Metazoa</taxon>
        <taxon>Chordata</taxon>
        <taxon>Craniata</taxon>
        <taxon>Vertebrata</taxon>
        <taxon>Euteleostomi</taxon>
        <taxon>Archelosauria</taxon>
        <taxon>Archosauria</taxon>
        <taxon>Dinosauria</taxon>
        <taxon>Saurischia</taxon>
        <taxon>Theropoda</taxon>
        <taxon>Coelurosauria</taxon>
        <taxon>Aves</taxon>
        <taxon>Neognathae</taxon>
        <taxon>Neoaves</taxon>
        <taxon>Aequornithes</taxon>
        <taxon>Ciconiiformes</taxon>
        <taxon>Ciconiidae</taxon>
        <taxon>Mycteria</taxon>
    </lineage>
</organism>
<evidence type="ECO:0000313" key="3">
    <source>
        <dbReference type="Proteomes" id="UP001333110"/>
    </source>
</evidence>
<keyword evidence="3" id="KW-1185">Reference proteome</keyword>
<reference evidence="2 3" key="1">
    <citation type="journal article" date="2023" name="J. Hered.">
        <title>Chromosome-level genome of the wood stork (Mycteria americana) provides insight into avian chromosome evolution.</title>
        <authorList>
            <person name="Flamio R. Jr."/>
            <person name="Ramstad K.M."/>
        </authorList>
    </citation>
    <scope>NUCLEOTIDE SEQUENCE [LARGE SCALE GENOMIC DNA]</scope>
    <source>
        <strain evidence="2">JAX WOST 10</strain>
    </source>
</reference>
<dbReference type="AlphaFoldDB" id="A0AAN7RXB2"/>